<dbReference type="Proteomes" id="UP000050525">
    <property type="component" value="Unassembled WGS sequence"/>
</dbReference>
<keyword evidence="3" id="KW-1185">Reference proteome</keyword>
<evidence type="ECO:0000313" key="2">
    <source>
        <dbReference type="EMBL" id="KYO40478.1"/>
    </source>
</evidence>
<feature type="region of interest" description="Disordered" evidence="1">
    <location>
        <begin position="1"/>
        <end position="35"/>
    </location>
</feature>
<evidence type="ECO:0000256" key="1">
    <source>
        <dbReference type="SAM" id="MobiDB-lite"/>
    </source>
</evidence>
<accession>A0A151NUL9</accession>
<name>A0A151NUL9_ALLMI</name>
<reference evidence="2 3" key="1">
    <citation type="journal article" date="2012" name="Genome Biol.">
        <title>Sequencing three crocodilian genomes to illuminate the evolution of archosaurs and amniotes.</title>
        <authorList>
            <person name="St John J.A."/>
            <person name="Braun E.L."/>
            <person name="Isberg S.R."/>
            <person name="Miles L.G."/>
            <person name="Chong A.Y."/>
            <person name="Gongora J."/>
            <person name="Dalzell P."/>
            <person name="Moran C."/>
            <person name="Bed'hom B."/>
            <person name="Abzhanov A."/>
            <person name="Burgess S.C."/>
            <person name="Cooksey A.M."/>
            <person name="Castoe T.A."/>
            <person name="Crawford N.G."/>
            <person name="Densmore L.D."/>
            <person name="Drew J.C."/>
            <person name="Edwards S.V."/>
            <person name="Faircloth B.C."/>
            <person name="Fujita M.K."/>
            <person name="Greenwold M.J."/>
            <person name="Hoffmann F.G."/>
            <person name="Howard J.M."/>
            <person name="Iguchi T."/>
            <person name="Janes D.E."/>
            <person name="Khan S.Y."/>
            <person name="Kohno S."/>
            <person name="de Koning A.J."/>
            <person name="Lance S.L."/>
            <person name="McCarthy F.M."/>
            <person name="McCormack J.E."/>
            <person name="Merchant M.E."/>
            <person name="Peterson D.G."/>
            <person name="Pollock D.D."/>
            <person name="Pourmand N."/>
            <person name="Raney B.J."/>
            <person name="Roessler K.A."/>
            <person name="Sanford J.R."/>
            <person name="Sawyer R.H."/>
            <person name="Schmidt C.J."/>
            <person name="Triplett E.W."/>
            <person name="Tuberville T.D."/>
            <person name="Venegas-Anaya M."/>
            <person name="Howard J.T."/>
            <person name="Jarvis E.D."/>
            <person name="Guillette L.J.Jr."/>
            <person name="Glenn T.C."/>
            <person name="Green R.E."/>
            <person name="Ray D.A."/>
        </authorList>
    </citation>
    <scope>NUCLEOTIDE SEQUENCE [LARGE SCALE GENOMIC DNA]</scope>
    <source>
        <strain evidence="2">KSC_2009_1</strain>
    </source>
</reference>
<comment type="caution">
    <text evidence="2">The sequence shown here is derived from an EMBL/GenBank/DDBJ whole genome shotgun (WGS) entry which is preliminary data.</text>
</comment>
<proteinExistence type="predicted"/>
<dbReference type="AlphaFoldDB" id="A0A151NUL9"/>
<evidence type="ECO:0000313" key="3">
    <source>
        <dbReference type="Proteomes" id="UP000050525"/>
    </source>
</evidence>
<organism evidence="2 3">
    <name type="scientific">Alligator mississippiensis</name>
    <name type="common">American alligator</name>
    <dbReference type="NCBI Taxonomy" id="8496"/>
    <lineage>
        <taxon>Eukaryota</taxon>
        <taxon>Metazoa</taxon>
        <taxon>Chordata</taxon>
        <taxon>Craniata</taxon>
        <taxon>Vertebrata</taxon>
        <taxon>Euteleostomi</taxon>
        <taxon>Archelosauria</taxon>
        <taxon>Archosauria</taxon>
        <taxon>Crocodylia</taxon>
        <taxon>Alligatoridae</taxon>
        <taxon>Alligatorinae</taxon>
        <taxon>Alligator</taxon>
    </lineage>
</organism>
<sequence>MHVHSSLHEGSPINPKAAGVSSPAADLPKPTPCGISQKPRCDGQWHGQNDAIHPGHCCRYQVKDESKWLLSVLANNVDKNYWNHIGLGKMHRVCFFHWFQLSGNRL</sequence>
<gene>
    <name evidence="2" type="ORF">Y1Q_0009521</name>
</gene>
<dbReference type="EMBL" id="AKHW03001922">
    <property type="protein sequence ID" value="KYO40478.1"/>
    <property type="molecule type" value="Genomic_DNA"/>
</dbReference>
<protein>
    <submittedName>
        <fullName evidence="2">Uncharacterized protein</fullName>
    </submittedName>
</protein>